<accession>A0A090X7G2</accession>
<organism evidence="2">
    <name type="scientific">Ixodes ricinus</name>
    <name type="common">Common tick</name>
    <name type="synonym">Acarus ricinus</name>
    <dbReference type="NCBI Taxonomy" id="34613"/>
    <lineage>
        <taxon>Eukaryota</taxon>
        <taxon>Metazoa</taxon>
        <taxon>Ecdysozoa</taxon>
        <taxon>Arthropoda</taxon>
        <taxon>Chelicerata</taxon>
        <taxon>Arachnida</taxon>
        <taxon>Acari</taxon>
        <taxon>Parasitiformes</taxon>
        <taxon>Ixodida</taxon>
        <taxon>Ixodoidea</taxon>
        <taxon>Ixodidae</taxon>
        <taxon>Ixodinae</taxon>
        <taxon>Ixodes</taxon>
    </lineage>
</organism>
<feature type="non-terminal residue" evidence="2">
    <location>
        <position position="1"/>
    </location>
</feature>
<dbReference type="EMBL" id="GBIH01002738">
    <property type="protein sequence ID" value="JAC91972.1"/>
    <property type="molecule type" value="mRNA"/>
</dbReference>
<dbReference type="PANTHER" id="PTHR47219:SF15">
    <property type="entry name" value="TBC1 DOMAIN FAMILY MEMBER 12 ISOFORM X1"/>
    <property type="match status" value="1"/>
</dbReference>
<evidence type="ECO:0000259" key="1">
    <source>
        <dbReference type="PROSITE" id="PS50086"/>
    </source>
</evidence>
<feature type="domain" description="Rab-GAP TBC" evidence="1">
    <location>
        <begin position="1"/>
        <end position="199"/>
    </location>
</feature>
<dbReference type="InterPro" id="IPR035969">
    <property type="entry name" value="Rab-GAP_TBC_sf"/>
</dbReference>
<dbReference type="PANTHER" id="PTHR47219">
    <property type="entry name" value="RAB GTPASE-ACTIVATING PROTEIN 1-LIKE"/>
    <property type="match status" value="1"/>
</dbReference>
<dbReference type="GO" id="GO:0031267">
    <property type="term" value="F:small GTPase binding"/>
    <property type="evidence" value="ECO:0007669"/>
    <property type="project" value="TreeGrafter"/>
</dbReference>
<dbReference type="PROSITE" id="PS50086">
    <property type="entry name" value="TBC_RABGAP"/>
    <property type="match status" value="1"/>
</dbReference>
<name>A0A090X7G2_IXORI</name>
<dbReference type="Gene3D" id="1.10.8.270">
    <property type="entry name" value="putative rabgap domain of human tbc1 domain family member 14 like domains"/>
    <property type="match status" value="1"/>
</dbReference>
<reference evidence="2" key="1">
    <citation type="journal article" date="2015" name="PLoS Negl. Trop. Dis.">
        <title>Deep Sequencing Analysis of the Ixodes ricinus Haemocytome.</title>
        <authorList>
            <person name="Kotsyfakis M."/>
            <person name="Kopacek P."/>
            <person name="Franta Z."/>
            <person name="Pedra J.H."/>
            <person name="Ribeiro J.M."/>
        </authorList>
    </citation>
    <scope>NUCLEOTIDE SEQUENCE</scope>
</reference>
<evidence type="ECO:0000313" key="2">
    <source>
        <dbReference type="EMBL" id="JAC91972.1"/>
    </source>
</evidence>
<sequence length="199" mass="22027">GIFQESGPYFDVLHCLLGAYVVYRPDVGYVQGMSFPAAMLLLNLDVADAFICFSQPAQSALSAGLLSRGPASDERLLHSVRGLLPREPVPKLFSTLPETTVSRRTCTSWTGSTRCTAGLCRWMWPAEFGTSSCETAKNSSLGRHWVSSHNLRTRSSALKGCLLSGIMRLYEQVLLQLDFINLAQFLTKLPRGHEFRRAV</sequence>
<dbReference type="SUPFAM" id="SSF47923">
    <property type="entry name" value="Ypt/Rab-GAP domain of gyp1p"/>
    <property type="match status" value="1"/>
</dbReference>
<dbReference type="InterPro" id="IPR050302">
    <property type="entry name" value="Rab_GAP_TBC_domain"/>
</dbReference>
<dbReference type="Pfam" id="PF00566">
    <property type="entry name" value="RabGAP-TBC"/>
    <property type="match status" value="1"/>
</dbReference>
<protein>
    <recommendedName>
        <fullName evidence="1">Rab-GAP TBC domain-containing protein</fullName>
    </recommendedName>
</protein>
<dbReference type="GO" id="GO:0005096">
    <property type="term" value="F:GTPase activator activity"/>
    <property type="evidence" value="ECO:0007669"/>
    <property type="project" value="TreeGrafter"/>
</dbReference>
<dbReference type="AlphaFoldDB" id="A0A090X7G2"/>
<dbReference type="InterPro" id="IPR000195">
    <property type="entry name" value="Rab-GAP-TBC_dom"/>
</dbReference>
<proteinExistence type="evidence at transcript level"/>